<evidence type="ECO:0000313" key="2">
    <source>
        <dbReference type="Ensembl" id="ENSBOBP00000000922.1"/>
    </source>
</evidence>
<dbReference type="Ensembl" id="ENSBOBT00000000939.1">
    <property type="protein sequence ID" value="ENSBOBP00000000922.1"/>
    <property type="gene ID" value="ENSBOBG00000000679.1"/>
</dbReference>
<feature type="compositionally biased region" description="Polar residues" evidence="1">
    <location>
        <begin position="67"/>
        <end position="78"/>
    </location>
</feature>
<feature type="compositionally biased region" description="Basic residues" evidence="1">
    <location>
        <begin position="98"/>
        <end position="110"/>
    </location>
</feature>
<proteinExistence type="predicted"/>
<evidence type="ECO:0000256" key="1">
    <source>
        <dbReference type="SAM" id="MobiDB-lite"/>
    </source>
</evidence>
<dbReference type="AlphaFoldDB" id="A0A8C0EBW8"/>
<dbReference type="Proteomes" id="UP000694567">
    <property type="component" value="Unplaced"/>
</dbReference>
<reference evidence="2" key="2">
    <citation type="submission" date="2025-09" db="UniProtKB">
        <authorList>
            <consortium name="Ensembl"/>
        </authorList>
    </citation>
    <scope>IDENTIFICATION</scope>
</reference>
<reference evidence="2" key="1">
    <citation type="submission" date="2025-08" db="UniProtKB">
        <authorList>
            <consortium name="Ensembl"/>
        </authorList>
    </citation>
    <scope>IDENTIFICATION</scope>
</reference>
<name>A0A8C0EBW8_BUBBB</name>
<accession>A0A8C0EBW8</accession>
<protein>
    <submittedName>
        <fullName evidence="2">Uncharacterized protein</fullName>
    </submittedName>
</protein>
<organism evidence="2 3">
    <name type="scientific">Bubo bubo</name>
    <name type="common">Eurasian eagle-owl</name>
    <name type="synonym">Strix bubo</name>
    <dbReference type="NCBI Taxonomy" id="30461"/>
    <lineage>
        <taxon>Eukaryota</taxon>
        <taxon>Metazoa</taxon>
        <taxon>Chordata</taxon>
        <taxon>Craniata</taxon>
        <taxon>Vertebrata</taxon>
        <taxon>Euteleostomi</taxon>
        <taxon>Archelosauria</taxon>
        <taxon>Archosauria</taxon>
        <taxon>Dinosauria</taxon>
        <taxon>Saurischia</taxon>
        <taxon>Theropoda</taxon>
        <taxon>Coelurosauria</taxon>
        <taxon>Aves</taxon>
        <taxon>Neognathae</taxon>
        <taxon>Neoaves</taxon>
        <taxon>Telluraves</taxon>
        <taxon>Strigiformes</taxon>
        <taxon>Strigidae</taxon>
        <taxon>Bubo</taxon>
    </lineage>
</organism>
<sequence>PRVWHPPDPPKHFLGAQGTPQTPPGHPPDPPKHFLAAQGTPQTPPGRPSGVQGTAQTTPRPPLGAQDTPQTPPKGTTEQPPPTLAPAARGQASPCAKTRAKAAKVRGGRRIKGEKSCSRSTQPPSPSPHREAAAASNAFIEVN</sequence>
<keyword evidence="3" id="KW-1185">Reference proteome</keyword>
<evidence type="ECO:0000313" key="3">
    <source>
        <dbReference type="Proteomes" id="UP000694567"/>
    </source>
</evidence>
<feature type="region of interest" description="Disordered" evidence="1">
    <location>
        <begin position="1"/>
        <end position="143"/>
    </location>
</feature>